<dbReference type="RefSeq" id="WP_162874884.1">
    <property type="nucleotide sequence ID" value="NZ_JAEMEF010000001.1"/>
</dbReference>
<keyword evidence="6" id="KW-1185">Reference proteome</keyword>
<dbReference type="InterPro" id="IPR007621">
    <property type="entry name" value="TPM_dom"/>
</dbReference>
<feature type="transmembrane region" description="Helical" evidence="2">
    <location>
        <begin position="296"/>
        <end position="329"/>
    </location>
</feature>
<keyword evidence="2" id="KW-0472">Membrane</keyword>
<keyword evidence="3" id="KW-0732">Signal</keyword>
<evidence type="ECO:0000313" key="5">
    <source>
        <dbReference type="EMBL" id="MBL7558478.1"/>
    </source>
</evidence>
<sequence length="434" mass="49563">MKQFNILFIFLLICIQYTNAQEYPVIKDMVTDNAGIFSDYEAQNLREKLMQYELDTSHEIVVLTIKELGNSTIEQYAYGVFNQEKNKFGKDHLDNGLLLLIAPNQRQVRIEVGNGFEPIITDVFSSHIIDYILTPYFKKEQYFKGVNHAIYEIIKLIQDPIYAQEFGDIYRKKAEESEISPVTKVFASIFLTLVFTILLYYCYCKFVLKASMWKTKIKPLYNKHKLNFWLFVSALFCVVYNFYTLSWILFMILFVSSFLSIFVFVGFGIILKLAFKRAITIFKSLLTGKLGFINFWWYFPLTFLLFFAAFAFGFTPIMMGFFMLITIVFNKDSNEMISNFSWEFYVIAIALIFISLFVISIVRAIKKIKSSYKETFGFSIFKMGVGLSSKGGSGSGSSRGYSSSGSRSYSSSSRSSSYSGGGGRSSGGGASGSW</sequence>
<evidence type="ECO:0000256" key="2">
    <source>
        <dbReference type="SAM" id="Phobius"/>
    </source>
</evidence>
<evidence type="ECO:0000256" key="1">
    <source>
        <dbReference type="SAM" id="MobiDB-lite"/>
    </source>
</evidence>
<dbReference type="Gene3D" id="3.10.310.50">
    <property type="match status" value="1"/>
</dbReference>
<gene>
    <name evidence="5" type="ORF">JAO71_01585</name>
</gene>
<dbReference type="PANTHER" id="PTHR30373:SF2">
    <property type="entry name" value="UPF0603 PROTEIN YGCG"/>
    <property type="match status" value="1"/>
</dbReference>
<keyword evidence="2" id="KW-1133">Transmembrane helix</keyword>
<feature type="signal peptide" evidence="3">
    <location>
        <begin position="1"/>
        <end position="20"/>
    </location>
</feature>
<accession>A0ABS1WH82</accession>
<dbReference type="EMBL" id="JAEMEF010000001">
    <property type="protein sequence ID" value="MBL7558478.1"/>
    <property type="molecule type" value="Genomic_DNA"/>
</dbReference>
<name>A0ABS1WH82_9FLAO</name>
<comment type="caution">
    <text evidence="5">The sequence shown here is derived from an EMBL/GenBank/DDBJ whole genome shotgun (WGS) entry which is preliminary data.</text>
</comment>
<proteinExistence type="predicted"/>
<feature type="chain" id="PRO_5045204913" evidence="3">
    <location>
        <begin position="21"/>
        <end position="434"/>
    </location>
</feature>
<dbReference type="Pfam" id="PF04536">
    <property type="entry name" value="TPM_phosphatase"/>
    <property type="match status" value="1"/>
</dbReference>
<keyword evidence="2" id="KW-0812">Transmembrane</keyword>
<feature type="compositionally biased region" description="Low complexity" evidence="1">
    <location>
        <begin position="398"/>
        <end position="418"/>
    </location>
</feature>
<protein>
    <submittedName>
        <fullName evidence="5">TPM domain-containing protein</fullName>
    </submittedName>
</protein>
<feature type="region of interest" description="Disordered" evidence="1">
    <location>
        <begin position="389"/>
        <end position="434"/>
    </location>
</feature>
<feature type="transmembrane region" description="Helical" evidence="2">
    <location>
        <begin position="249"/>
        <end position="275"/>
    </location>
</feature>
<feature type="transmembrane region" description="Helical" evidence="2">
    <location>
        <begin position="185"/>
        <end position="206"/>
    </location>
</feature>
<feature type="domain" description="TPM" evidence="4">
    <location>
        <begin position="30"/>
        <end position="155"/>
    </location>
</feature>
<feature type="compositionally biased region" description="Gly residues" evidence="1">
    <location>
        <begin position="419"/>
        <end position="434"/>
    </location>
</feature>
<dbReference type="PANTHER" id="PTHR30373">
    <property type="entry name" value="UPF0603 PROTEIN YGCG"/>
    <property type="match status" value="1"/>
</dbReference>
<feature type="transmembrane region" description="Helical" evidence="2">
    <location>
        <begin position="226"/>
        <end position="243"/>
    </location>
</feature>
<evidence type="ECO:0000256" key="3">
    <source>
        <dbReference type="SAM" id="SignalP"/>
    </source>
</evidence>
<evidence type="ECO:0000313" key="6">
    <source>
        <dbReference type="Proteomes" id="UP000605013"/>
    </source>
</evidence>
<evidence type="ECO:0000259" key="4">
    <source>
        <dbReference type="Pfam" id="PF04536"/>
    </source>
</evidence>
<organism evidence="5 6">
    <name type="scientific">Olleya sediminilitoris</name>
    <dbReference type="NCBI Taxonomy" id="2795739"/>
    <lineage>
        <taxon>Bacteria</taxon>
        <taxon>Pseudomonadati</taxon>
        <taxon>Bacteroidota</taxon>
        <taxon>Flavobacteriia</taxon>
        <taxon>Flavobacteriales</taxon>
        <taxon>Flavobacteriaceae</taxon>
    </lineage>
</organism>
<dbReference type="Proteomes" id="UP000605013">
    <property type="component" value="Unassembled WGS sequence"/>
</dbReference>
<feature type="transmembrane region" description="Helical" evidence="2">
    <location>
        <begin position="344"/>
        <end position="365"/>
    </location>
</feature>
<reference evidence="5 6" key="1">
    <citation type="submission" date="2020-12" db="EMBL/GenBank/DDBJ databases">
        <title>Olleya sediminilitoris sp. nov., isolated from a tidal flat.</title>
        <authorList>
            <person name="Park S."/>
            <person name="Yoon J.-H."/>
        </authorList>
    </citation>
    <scope>NUCLEOTIDE SEQUENCE [LARGE SCALE GENOMIC DNA]</scope>
    <source>
        <strain evidence="5 6">YSTF-M6</strain>
    </source>
</reference>